<dbReference type="InterPro" id="IPR036052">
    <property type="entry name" value="TrpB-like_PALP_sf"/>
</dbReference>
<protein>
    <submittedName>
        <fullName evidence="1">Tryptophan synthase subunit beta</fullName>
        <ecNumber evidence="1">4.2.1.20</ecNumber>
    </submittedName>
</protein>
<evidence type="ECO:0000313" key="2">
    <source>
        <dbReference type="Proteomes" id="UP001194729"/>
    </source>
</evidence>
<evidence type="ECO:0000313" key="1">
    <source>
        <dbReference type="EMBL" id="MBF4986148.1"/>
    </source>
</evidence>
<dbReference type="EMBL" id="JADKYU010000997">
    <property type="protein sequence ID" value="MBF4986148.1"/>
    <property type="molecule type" value="Genomic_DNA"/>
</dbReference>
<feature type="non-terminal residue" evidence="1">
    <location>
        <position position="42"/>
    </location>
</feature>
<dbReference type="Gene3D" id="3.40.50.1100">
    <property type="match status" value="1"/>
</dbReference>
<dbReference type="EC" id="4.2.1.20" evidence="1"/>
<gene>
    <name evidence="1" type="ORF">FNJ87_18120</name>
</gene>
<organism evidence="1 2">
    <name type="scientific">Nonlabens mediterrranea</name>
    <dbReference type="NCBI Taxonomy" id="1419947"/>
    <lineage>
        <taxon>Bacteria</taxon>
        <taxon>Pseudomonadati</taxon>
        <taxon>Bacteroidota</taxon>
        <taxon>Flavobacteriia</taxon>
        <taxon>Flavobacteriales</taxon>
        <taxon>Flavobacteriaceae</taxon>
        <taxon>Nonlabens</taxon>
    </lineage>
</organism>
<comment type="caution">
    <text evidence="1">The sequence shown here is derived from an EMBL/GenBank/DDBJ whole genome shotgun (WGS) entry which is preliminary data.</text>
</comment>
<dbReference type="Proteomes" id="UP001194729">
    <property type="component" value="Unassembled WGS sequence"/>
</dbReference>
<name>A0ABS0A9S6_9FLAO</name>
<proteinExistence type="predicted"/>
<keyword evidence="1" id="KW-0456">Lyase</keyword>
<keyword evidence="2" id="KW-1185">Reference proteome</keyword>
<reference evidence="1 2" key="1">
    <citation type="submission" date="2020-11" db="EMBL/GenBank/DDBJ databases">
        <title>P. mediterranea TC4 genome.</title>
        <authorList>
            <person name="Molmeret M."/>
        </authorList>
    </citation>
    <scope>NUCLEOTIDE SEQUENCE [LARGE SCALE GENOMIC DNA]</scope>
    <source>
        <strain evidence="1 2">TC4</strain>
    </source>
</reference>
<accession>A0ABS0A9S6</accession>
<sequence length="42" mass="4821">MSYQVDEKGFYGEFGGAFIPELLYPNIEELQENYLAIFQSLG</sequence>
<dbReference type="GO" id="GO:0004834">
    <property type="term" value="F:tryptophan synthase activity"/>
    <property type="evidence" value="ECO:0007669"/>
    <property type="project" value="UniProtKB-EC"/>
</dbReference>